<dbReference type="PROSITE" id="PS50006">
    <property type="entry name" value="FHA_DOMAIN"/>
    <property type="match status" value="1"/>
</dbReference>
<feature type="region of interest" description="Disordered" evidence="2">
    <location>
        <begin position="152"/>
        <end position="247"/>
    </location>
</feature>
<evidence type="ECO:0000313" key="5">
    <source>
        <dbReference type="Proteomes" id="UP000490386"/>
    </source>
</evidence>
<reference evidence="4 5" key="1">
    <citation type="submission" date="2019-09" db="EMBL/GenBank/DDBJ databases">
        <title>Phylogeny of genus Pseudoclavibacter and closely related genus.</title>
        <authorList>
            <person name="Li Y."/>
        </authorList>
    </citation>
    <scope>NUCLEOTIDE SEQUENCE [LARGE SCALE GENOMIC DNA]</scope>
    <source>
        <strain evidence="4 5">THG-MD12</strain>
    </source>
</reference>
<dbReference type="Pfam" id="PF00498">
    <property type="entry name" value="FHA"/>
    <property type="match status" value="1"/>
</dbReference>
<dbReference type="InterPro" id="IPR008984">
    <property type="entry name" value="SMAD_FHA_dom_sf"/>
</dbReference>
<dbReference type="AlphaFoldDB" id="A0A7J5B1I7"/>
<dbReference type="Proteomes" id="UP000490386">
    <property type="component" value="Unassembled WGS sequence"/>
</dbReference>
<dbReference type="InterPro" id="IPR000253">
    <property type="entry name" value="FHA_dom"/>
</dbReference>
<feature type="domain" description="FHA" evidence="3">
    <location>
        <begin position="268"/>
        <end position="322"/>
    </location>
</feature>
<keyword evidence="5" id="KW-1185">Reference proteome</keyword>
<organism evidence="4 5">
    <name type="scientific">Pseudoclavibacter terrae</name>
    <dbReference type="NCBI Taxonomy" id="1530195"/>
    <lineage>
        <taxon>Bacteria</taxon>
        <taxon>Bacillati</taxon>
        <taxon>Actinomycetota</taxon>
        <taxon>Actinomycetes</taxon>
        <taxon>Micrococcales</taxon>
        <taxon>Microbacteriaceae</taxon>
        <taxon>Pseudoclavibacter</taxon>
    </lineage>
</organism>
<evidence type="ECO:0000256" key="2">
    <source>
        <dbReference type="SAM" id="MobiDB-lite"/>
    </source>
</evidence>
<name>A0A7J5B1I7_9MICO</name>
<protein>
    <submittedName>
        <fullName evidence="4">FHA domain-containing protein</fullName>
    </submittedName>
</protein>
<dbReference type="SUPFAM" id="SSF49879">
    <property type="entry name" value="SMAD/FHA domain"/>
    <property type="match status" value="1"/>
</dbReference>
<comment type="caution">
    <text evidence="4">The sequence shown here is derived from an EMBL/GenBank/DDBJ whole genome shotgun (WGS) entry which is preliminary data.</text>
</comment>
<evidence type="ECO:0000259" key="3">
    <source>
        <dbReference type="PROSITE" id="PS50006"/>
    </source>
</evidence>
<evidence type="ECO:0000256" key="1">
    <source>
        <dbReference type="ARBA" id="ARBA00022553"/>
    </source>
</evidence>
<dbReference type="OrthoDB" id="4820057at2"/>
<dbReference type="EMBL" id="WBJX01000003">
    <property type="protein sequence ID" value="KAB1637793.1"/>
    <property type="molecule type" value="Genomic_DNA"/>
</dbReference>
<evidence type="ECO:0000313" key="4">
    <source>
        <dbReference type="EMBL" id="KAB1637793.1"/>
    </source>
</evidence>
<accession>A0A7J5B1I7</accession>
<gene>
    <name evidence="4" type="ORF">F8O03_11400</name>
</gene>
<dbReference type="Gene3D" id="2.60.200.20">
    <property type="match status" value="1"/>
</dbReference>
<feature type="compositionally biased region" description="Basic residues" evidence="2">
    <location>
        <begin position="233"/>
        <end position="242"/>
    </location>
</feature>
<sequence length="359" mass="38223">MAGRRTRREPEPGEAVPTWPRVTARIDARGGGMLSWNSTPAEISADDRDAAHASVVARCTRLAQTIARAIRLELHEENRMQEFAVHPSGAIRAIRADGLPQNDAGSEPELTAIVGTCVACAAIATAAETRCRRCGTPEPLLRYGIALRRRADTEPDQPVISEPRAGRRALRRASSQAATTAPSRRLDPGTARAPELAQAIGTETKTGPETKTEPQTEPTTEPTPMPGPGTEHRPRRSSRRTAARSTAAPRALVIEFDDSSRAVLAGSAAVGRNPSPVDGRIPVRVDSRDNTVSRTHALVDLDRAGRILVTDYHSTHGVHLSGAGDSAFSPGVVYRVPSGARLRLGDVVCRVSTEPALAG</sequence>
<feature type="compositionally biased region" description="Low complexity" evidence="2">
    <location>
        <begin position="172"/>
        <end position="183"/>
    </location>
</feature>
<proteinExistence type="predicted"/>
<keyword evidence="1" id="KW-0597">Phosphoprotein</keyword>